<proteinExistence type="predicted"/>
<keyword evidence="1" id="KW-0812">Transmembrane</keyword>
<keyword evidence="1" id="KW-0472">Membrane</keyword>
<feature type="transmembrane region" description="Helical" evidence="1">
    <location>
        <begin position="83"/>
        <end position="104"/>
    </location>
</feature>
<gene>
    <name evidence="2" type="ORF">ACFQO9_11965</name>
</gene>
<evidence type="ECO:0000313" key="2">
    <source>
        <dbReference type="EMBL" id="MFC7347434.1"/>
    </source>
</evidence>
<evidence type="ECO:0000313" key="3">
    <source>
        <dbReference type="Proteomes" id="UP001596550"/>
    </source>
</evidence>
<evidence type="ECO:0000256" key="1">
    <source>
        <dbReference type="SAM" id="Phobius"/>
    </source>
</evidence>
<reference evidence="3" key="1">
    <citation type="journal article" date="2019" name="Int. J. Syst. Evol. Microbiol.">
        <title>The Global Catalogue of Microorganisms (GCM) 10K type strain sequencing project: providing services to taxonomists for standard genome sequencing and annotation.</title>
        <authorList>
            <consortium name="The Broad Institute Genomics Platform"/>
            <consortium name="The Broad Institute Genome Sequencing Center for Infectious Disease"/>
            <person name="Wu L."/>
            <person name="Ma J."/>
        </authorList>
    </citation>
    <scope>NUCLEOTIDE SEQUENCE [LARGE SCALE GENOMIC DNA]</scope>
    <source>
        <strain evidence="3">CCUG 54781</strain>
    </source>
</reference>
<keyword evidence="1" id="KW-1133">Transmembrane helix</keyword>
<dbReference type="Proteomes" id="UP001596550">
    <property type="component" value="Unassembled WGS sequence"/>
</dbReference>
<dbReference type="RefSeq" id="WP_378178997.1">
    <property type="nucleotide sequence ID" value="NZ_JBHTCR010000005.1"/>
</dbReference>
<protein>
    <submittedName>
        <fullName evidence="2">Uncharacterized protein</fullName>
    </submittedName>
</protein>
<accession>A0ABW2M1R5</accession>
<organism evidence="2 3">
    <name type="scientific">Chryseobacterium zhengzhouense</name>
    <dbReference type="NCBI Taxonomy" id="1636086"/>
    <lineage>
        <taxon>Bacteria</taxon>
        <taxon>Pseudomonadati</taxon>
        <taxon>Bacteroidota</taxon>
        <taxon>Flavobacteriia</taxon>
        <taxon>Flavobacteriales</taxon>
        <taxon>Weeksellaceae</taxon>
        <taxon>Chryseobacterium group</taxon>
        <taxon>Chryseobacterium</taxon>
    </lineage>
</organism>
<keyword evidence="3" id="KW-1185">Reference proteome</keyword>
<name>A0ABW2M1R5_9FLAO</name>
<comment type="caution">
    <text evidence="2">The sequence shown here is derived from an EMBL/GenBank/DDBJ whole genome shotgun (WGS) entry which is preliminary data.</text>
</comment>
<sequence>MIGNVSLDETYSQELINENRLGDSITLFIENKEFRRKIVKTEEISFPENILHQQIIDIVEINDGKSNYLFLEDYRKAHQRNNYLGAVFFGILSLLMLFLGIKVLRHGKI</sequence>
<dbReference type="EMBL" id="JBHTCR010000005">
    <property type="protein sequence ID" value="MFC7347434.1"/>
    <property type="molecule type" value="Genomic_DNA"/>
</dbReference>